<dbReference type="AlphaFoldDB" id="A0AAV4KCI2"/>
<dbReference type="EMBL" id="BMMA01000042">
    <property type="protein sequence ID" value="GGI92142.1"/>
    <property type="molecule type" value="Genomic_DNA"/>
</dbReference>
<dbReference type="GO" id="GO:0004015">
    <property type="term" value="F:adenosylmethionine-8-amino-7-oxononanoate transaminase activity"/>
    <property type="evidence" value="ECO:0007669"/>
    <property type="project" value="UniProtKB-UniRule"/>
</dbReference>
<dbReference type="Gene3D" id="3.40.640.10">
    <property type="entry name" value="Type I PLP-dependent aspartate aminotransferase-like (Major domain)"/>
    <property type="match status" value="1"/>
</dbReference>
<comment type="subunit">
    <text evidence="7">Homodimer.</text>
</comment>
<dbReference type="NCBIfam" id="TIGR00508">
    <property type="entry name" value="bioA"/>
    <property type="match status" value="1"/>
</dbReference>
<evidence type="ECO:0000313" key="11">
    <source>
        <dbReference type="Proteomes" id="UP000652720"/>
    </source>
</evidence>
<keyword evidence="5 7" id="KW-0093">Biotin biosynthesis</keyword>
<reference evidence="8" key="2">
    <citation type="journal article" date="2014" name="Int. J. Syst. Evol. Microbiol.">
        <title>Complete genome sequence of Corynebacterium casei LMG S-19264T (=DSM 44701T), isolated from a smear-ripened cheese.</title>
        <authorList>
            <consortium name="US DOE Joint Genome Institute (JGI-PGF)"/>
            <person name="Walter F."/>
            <person name="Albersmeier A."/>
            <person name="Kalinowski J."/>
            <person name="Ruckert C."/>
        </authorList>
    </citation>
    <scope>NUCLEOTIDE SEQUENCE</scope>
    <source>
        <strain evidence="8">CGMCC 1.8885</strain>
    </source>
</reference>
<dbReference type="EC" id="2.6.1.62" evidence="7"/>
<feature type="binding site" evidence="7">
    <location>
        <position position="298"/>
    </location>
    <ligand>
        <name>substrate</name>
    </ligand>
</feature>
<evidence type="ECO:0000256" key="7">
    <source>
        <dbReference type="HAMAP-Rule" id="MF_00834"/>
    </source>
</evidence>
<protein>
    <recommendedName>
        <fullName evidence="7">Adenosylmethionine-8-amino-7-oxononanoate aminotransferase</fullName>
        <ecNumber evidence="7">2.6.1.62</ecNumber>
    </recommendedName>
    <alternativeName>
        <fullName evidence="7">7,8-diamino-pelargonic acid aminotransferase</fullName>
        <shortName evidence="7">DAPA AT</shortName>
        <shortName evidence="7">DAPA aminotransferase</shortName>
    </alternativeName>
    <alternativeName>
        <fullName evidence="7">7,8-diaminononanoate synthase</fullName>
        <shortName evidence="7">DANS</shortName>
    </alternativeName>
    <alternativeName>
        <fullName evidence="7">Diaminopelargonic acid synthase</fullName>
    </alternativeName>
</protein>
<evidence type="ECO:0000256" key="6">
    <source>
        <dbReference type="ARBA" id="ARBA00022898"/>
    </source>
</evidence>
<dbReference type="InterPro" id="IPR015424">
    <property type="entry name" value="PyrdxlP-dep_Trfase"/>
</dbReference>
<keyword evidence="4 7" id="KW-0949">S-adenosyl-L-methionine</keyword>
<comment type="caution">
    <text evidence="8">The sequence shown here is derived from an EMBL/GenBank/DDBJ whole genome shotgun (WGS) entry which is preliminary data.</text>
</comment>
<comment type="function">
    <text evidence="7">Catalyzes the transfer of the alpha-amino group from S-adenosyl-L-methionine (SAM) to 7-keto-8-aminopelargonic acid (KAPA) to form 7,8-diaminopelargonic acid (DAPA). It is the only aminotransferase known to utilize SAM as an amino donor.</text>
</comment>
<feature type="binding site" evidence="7">
    <location>
        <position position="332"/>
    </location>
    <ligand>
        <name>substrate</name>
    </ligand>
</feature>
<comment type="catalytic activity">
    <reaction evidence="7">
        <text>(8S)-8-amino-7-oxononanoate + S-adenosyl-L-methionine = S-adenosyl-4-methylsulfanyl-2-oxobutanoate + (7R,8S)-7,8-diammoniononanoate</text>
        <dbReference type="Rhea" id="RHEA:16861"/>
        <dbReference type="ChEBI" id="CHEBI:16490"/>
        <dbReference type="ChEBI" id="CHEBI:59789"/>
        <dbReference type="ChEBI" id="CHEBI:149468"/>
        <dbReference type="ChEBI" id="CHEBI:149469"/>
        <dbReference type="EC" id="2.6.1.62"/>
    </reaction>
</comment>
<dbReference type="HAMAP" id="MF_00834">
    <property type="entry name" value="BioA"/>
    <property type="match status" value="1"/>
</dbReference>
<dbReference type="PROSITE" id="PS00600">
    <property type="entry name" value="AA_TRANSFER_CLASS_3"/>
    <property type="match status" value="1"/>
</dbReference>
<dbReference type="SUPFAM" id="SSF53383">
    <property type="entry name" value="PLP-dependent transferases"/>
    <property type="match status" value="1"/>
</dbReference>
<feature type="binding site" evidence="7">
    <location>
        <position position="168"/>
    </location>
    <ligand>
        <name>substrate</name>
    </ligand>
</feature>
<keyword evidence="7" id="KW-0963">Cytoplasm</keyword>
<comment type="similarity">
    <text evidence="7">Belongs to the class-III pyridoxal-phosphate-dependent aminotransferase family. BioA subfamily.</text>
</comment>
<keyword evidence="6 7" id="KW-0663">Pyridoxal phosphate</keyword>
<dbReference type="EMBL" id="BMLZ01000056">
    <property type="protein sequence ID" value="GGP31187.1"/>
    <property type="molecule type" value="Genomic_DNA"/>
</dbReference>
<dbReference type="Gene3D" id="3.90.1150.10">
    <property type="entry name" value="Aspartate Aminotransferase, domain 1"/>
    <property type="match status" value="1"/>
</dbReference>
<sequence>MPSSEKPRSLERGVVTSSFPSALPDPTGLLDLDTRHVWHPFTQARTAPEPQVIVRGEGPYLYAADGTRLLDMVSSWWVNLHGHAHPAIAGAIARQAQELEHVIFAGFTHAPAVTLAARLAAELPGRLSRIFYSDNGSTAVEAALKIALQAGFNRGETRTRILAFEGGYHGDTFGAMSAGATSGFYAPFQDKLFQVDFVPYPATWAGDPEVEAKEWAALSALDALLGDDVAAIVLEPLVQGSAGIRMARPAYLDEVVRRVRAAGGLVIFDEVMTGFGRTGRLWAARHLSEAPDLMCLSKGITGGFLPLGVTAATEELYRAFGGDSFAQAFAHGHSYTANPLSCAAALASLDLTLSPETAANWERIGAAHERALPELSAHPHLERVRRCGTILAAEIRGAGEYGGNVSLELRQFFAARGLLLRPLGNVVYLLPPYVVTDEQLGQAYAAFLDAAQTFGRPG</sequence>
<feature type="binding site" evidence="7">
    <location>
        <position position="421"/>
    </location>
    <ligand>
        <name>substrate</name>
    </ligand>
</feature>
<dbReference type="InterPro" id="IPR015421">
    <property type="entry name" value="PyrdxlP-dep_Trfase_major"/>
</dbReference>
<evidence type="ECO:0000256" key="4">
    <source>
        <dbReference type="ARBA" id="ARBA00022691"/>
    </source>
</evidence>
<dbReference type="Proteomes" id="UP000630135">
    <property type="component" value="Unassembled WGS sequence"/>
</dbReference>
<feature type="binding site" evidence="7">
    <location>
        <begin position="136"/>
        <end position="137"/>
    </location>
    <ligand>
        <name>pyridoxal 5'-phosphate</name>
        <dbReference type="ChEBI" id="CHEBI:597326"/>
    </ligand>
</feature>
<keyword evidence="2 7" id="KW-0032">Aminotransferase</keyword>
<comment type="subcellular location">
    <subcellularLocation>
        <location evidence="7">Cytoplasm</location>
    </subcellularLocation>
</comment>
<evidence type="ECO:0000256" key="1">
    <source>
        <dbReference type="ARBA" id="ARBA00001933"/>
    </source>
</evidence>
<dbReference type="CDD" id="cd00610">
    <property type="entry name" value="OAT_like"/>
    <property type="match status" value="1"/>
</dbReference>
<evidence type="ECO:0000256" key="2">
    <source>
        <dbReference type="ARBA" id="ARBA00022576"/>
    </source>
</evidence>
<comment type="pathway">
    <text evidence="7">Cofactor biosynthesis; biotin biosynthesis; 7,8-diaminononanoate from 8-amino-7-oxononanoate (SAM route): step 1/1.</text>
</comment>
<dbReference type="FunFam" id="3.40.640.10:FF:000004">
    <property type="entry name" value="Acetylornithine aminotransferase"/>
    <property type="match status" value="1"/>
</dbReference>
<keyword evidence="10" id="KW-1185">Reference proteome</keyword>
<dbReference type="InterPro" id="IPR005814">
    <property type="entry name" value="Aminotrans_3"/>
</dbReference>
<keyword evidence="3 7" id="KW-0808">Transferase</keyword>
<dbReference type="GO" id="GO:0004141">
    <property type="term" value="F:dethiobiotin synthase activity"/>
    <property type="evidence" value="ECO:0007669"/>
    <property type="project" value="TreeGrafter"/>
</dbReference>
<evidence type="ECO:0000313" key="8">
    <source>
        <dbReference type="EMBL" id="GGI92142.1"/>
    </source>
</evidence>
<evidence type="ECO:0000313" key="9">
    <source>
        <dbReference type="EMBL" id="GGP31187.1"/>
    </source>
</evidence>
<dbReference type="RefSeq" id="WP_081608346.1">
    <property type="nucleotide sequence ID" value="NZ_BMLZ01000056.1"/>
</dbReference>
<organism evidence="8 11">
    <name type="scientific">Deinococcus wulumuqiensis</name>
    <dbReference type="NCBI Taxonomy" id="980427"/>
    <lineage>
        <taxon>Bacteria</taxon>
        <taxon>Thermotogati</taxon>
        <taxon>Deinococcota</taxon>
        <taxon>Deinococci</taxon>
        <taxon>Deinococcales</taxon>
        <taxon>Deinococcaceae</taxon>
        <taxon>Deinococcus</taxon>
    </lineage>
</organism>
<dbReference type="GO" id="GO:0030170">
    <property type="term" value="F:pyridoxal phosphate binding"/>
    <property type="evidence" value="ECO:0007669"/>
    <property type="project" value="UniProtKB-UniRule"/>
</dbReference>
<dbReference type="GO" id="GO:0009102">
    <property type="term" value="P:biotin biosynthetic process"/>
    <property type="evidence" value="ECO:0007669"/>
    <property type="project" value="UniProtKB-UniRule"/>
</dbReference>
<reference evidence="8" key="4">
    <citation type="submission" date="2023-08" db="EMBL/GenBank/DDBJ databases">
        <authorList>
            <person name="Sun Q."/>
            <person name="Zhou Y."/>
        </authorList>
    </citation>
    <scope>NUCLEOTIDE SEQUENCE</scope>
    <source>
        <strain evidence="9">CGMCC 1.8884</strain>
        <strain evidence="8">CGMCC 1.8885</strain>
    </source>
</reference>
<dbReference type="InterPro" id="IPR015422">
    <property type="entry name" value="PyrdxlP-dep_Trfase_small"/>
</dbReference>
<reference evidence="10" key="3">
    <citation type="journal article" date="2019" name="Int. J. Syst. Evol. Microbiol.">
        <title>The Global Catalogue of Microorganisms (GCM) 10K type strain sequencing project: providing services to taxonomists for standard genome sequencing and annotation.</title>
        <authorList>
            <consortium name="The Broad Institute Genomics Platform"/>
            <consortium name="The Broad Institute Genome Sequencing Center for Infectious Disease"/>
            <person name="Wu L."/>
            <person name="Ma J."/>
        </authorList>
    </citation>
    <scope>NUCLEOTIDE SEQUENCE [LARGE SCALE GENOMIC DNA]</scope>
    <source>
        <strain evidence="10">CGMCC 1.8884</strain>
    </source>
</reference>
<accession>A0AAV4KCI2</accession>
<evidence type="ECO:0000313" key="10">
    <source>
        <dbReference type="Proteomes" id="UP000630135"/>
    </source>
</evidence>
<dbReference type="Proteomes" id="UP000652720">
    <property type="component" value="Unassembled WGS sequence"/>
</dbReference>
<feature type="modified residue" description="N6-(pyridoxal phosphate)lysine" evidence="7">
    <location>
        <position position="298"/>
    </location>
</feature>
<evidence type="ECO:0000256" key="5">
    <source>
        <dbReference type="ARBA" id="ARBA00022756"/>
    </source>
</evidence>
<feature type="binding site" evidence="7">
    <location>
        <position position="76"/>
    </location>
    <ligand>
        <name>substrate</name>
    </ligand>
</feature>
<proteinExistence type="inferred from homology"/>
<feature type="binding site" evidence="7">
    <location>
        <begin position="333"/>
        <end position="334"/>
    </location>
    <ligand>
        <name>pyridoxal 5'-phosphate</name>
        <dbReference type="ChEBI" id="CHEBI:597326"/>
    </ligand>
</feature>
<evidence type="ECO:0000256" key="3">
    <source>
        <dbReference type="ARBA" id="ARBA00022679"/>
    </source>
</evidence>
<dbReference type="InterPro" id="IPR049704">
    <property type="entry name" value="Aminotrans_3_PPA_site"/>
</dbReference>
<reference evidence="9" key="1">
    <citation type="journal article" date="2014" name="Int. J. Syst. Evol. Microbiol.">
        <title>Complete genome of a new Firmicutes species belonging to the dominant human colonic microbiota ('Ruminococcus bicirculans') reveals two chromosomes and a selective capacity to utilize plant glucans.</title>
        <authorList>
            <consortium name="NISC Comparative Sequencing Program"/>
            <person name="Wegmann U."/>
            <person name="Louis P."/>
            <person name="Goesmann A."/>
            <person name="Henrissat B."/>
            <person name="Duncan S.H."/>
            <person name="Flint H.J."/>
        </authorList>
    </citation>
    <scope>NUCLEOTIDE SEQUENCE</scope>
    <source>
        <strain evidence="9">CGMCC 1.8884</strain>
    </source>
</reference>
<dbReference type="PANTHER" id="PTHR42684:SF3">
    <property type="entry name" value="ADENOSYLMETHIONINE-8-AMINO-7-OXONONANOATE AMINOTRANSFERASE"/>
    <property type="match status" value="1"/>
</dbReference>
<dbReference type="Pfam" id="PF00202">
    <property type="entry name" value="Aminotran_3"/>
    <property type="match status" value="1"/>
</dbReference>
<dbReference type="InterPro" id="IPR005815">
    <property type="entry name" value="BioA"/>
</dbReference>
<dbReference type="PANTHER" id="PTHR42684">
    <property type="entry name" value="ADENOSYLMETHIONINE-8-AMINO-7-OXONONANOATE AMINOTRANSFERASE"/>
    <property type="match status" value="1"/>
</dbReference>
<gene>
    <name evidence="7" type="primary">bioA</name>
    <name evidence="9" type="ORF">GCM10008021_28380</name>
    <name evidence="8" type="ORF">GCM10010914_28310</name>
</gene>
<feature type="binding site" evidence="7">
    <location>
        <position position="269"/>
    </location>
    <ligand>
        <name>pyridoxal 5'-phosphate</name>
        <dbReference type="ChEBI" id="CHEBI:597326"/>
    </ligand>
</feature>
<dbReference type="GO" id="GO:0005737">
    <property type="term" value="C:cytoplasm"/>
    <property type="evidence" value="ECO:0007669"/>
    <property type="project" value="UniProtKB-SubCell"/>
</dbReference>
<dbReference type="GeneID" id="59166637"/>
<feature type="site" description="Participates in the substrate recognition with KAPA and in a stacking interaction with the adenine ring of SAM" evidence="7">
    <location>
        <position position="41"/>
    </location>
</feature>
<comment type="cofactor">
    <cofactor evidence="1 7">
        <name>pyridoxal 5'-phosphate</name>
        <dbReference type="ChEBI" id="CHEBI:597326"/>
    </cofactor>
</comment>
<name>A0AAV4KCI2_9DEIO</name>